<proteinExistence type="predicted"/>
<dbReference type="GO" id="GO:0004672">
    <property type="term" value="F:protein kinase activity"/>
    <property type="evidence" value="ECO:0007669"/>
    <property type="project" value="InterPro"/>
</dbReference>
<organism evidence="2 3">
    <name type="scientific">Rhizoctonia solani 123E</name>
    <dbReference type="NCBI Taxonomy" id="1423351"/>
    <lineage>
        <taxon>Eukaryota</taxon>
        <taxon>Fungi</taxon>
        <taxon>Dikarya</taxon>
        <taxon>Basidiomycota</taxon>
        <taxon>Agaricomycotina</taxon>
        <taxon>Agaricomycetes</taxon>
        <taxon>Cantharellales</taxon>
        <taxon>Ceratobasidiaceae</taxon>
        <taxon>Rhizoctonia</taxon>
    </lineage>
</organism>
<dbReference type="GO" id="GO:0005737">
    <property type="term" value="C:cytoplasm"/>
    <property type="evidence" value="ECO:0007669"/>
    <property type="project" value="TreeGrafter"/>
</dbReference>
<dbReference type="Proteomes" id="UP000027456">
    <property type="component" value="Unassembled WGS sequence"/>
</dbReference>
<dbReference type="InterPro" id="IPR050167">
    <property type="entry name" value="Ser_Thr_protein_kinase"/>
</dbReference>
<dbReference type="Pfam" id="PF00069">
    <property type="entry name" value="Pkinase"/>
    <property type="match status" value="1"/>
</dbReference>
<sequence length="150" mass="16839">MVLRSGLGHPPMSQITGEFGRWIDVSNRYDGYLAMVSPWTEIDLAHHLSIQRPPWAKQLSLGIQIADGLAYLHYMGLVYRDLKSANISISQNGTPVLAQFSNSFTTNHVTGFRTSTALSDLSVRWMAPEILKNQEDTPAMNVWRLGMLFC</sequence>
<feature type="domain" description="Protein kinase" evidence="1">
    <location>
        <begin position="1"/>
        <end position="150"/>
    </location>
</feature>
<reference evidence="2 3" key="1">
    <citation type="submission" date="2013-12" db="EMBL/GenBank/DDBJ databases">
        <authorList>
            <person name="Cubeta M."/>
            <person name="Pakala S."/>
            <person name="Fedorova N."/>
            <person name="Thomas E."/>
            <person name="Dean R."/>
            <person name="Jabaji S."/>
            <person name="Neate S."/>
            <person name="Toda T."/>
            <person name="Tavantzis S."/>
            <person name="Vilgalys R."/>
            <person name="Bharathan N."/>
            <person name="Pakala S."/>
            <person name="Losada L.S."/>
            <person name="Zafar N."/>
            <person name="Nierman W."/>
        </authorList>
    </citation>
    <scope>NUCLEOTIDE SEQUENCE [LARGE SCALE GENOMIC DNA]</scope>
    <source>
        <strain evidence="2 3">123E</strain>
    </source>
</reference>
<dbReference type="AlphaFoldDB" id="A0A074RNT0"/>
<name>A0A074RNT0_9AGAM</name>
<evidence type="ECO:0000259" key="1">
    <source>
        <dbReference type="PROSITE" id="PS50011"/>
    </source>
</evidence>
<evidence type="ECO:0000313" key="2">
    <source>
        <dbReference type="EMBL" id="KEP48529.1"/>
    </source>
</evidence>
<comment type="caution">
    <text evidence="2">The sequence shown here is derived from an EMBL/GenBank/DDBJ whole genome shotgun (WGS) entry which is preliminary data.</text>
</comment>
<dbReference type="GO" id="GO:0007165">
    <property type="term" value="P:signal transduction"/>
    <property type="evidence" value="ECO:0007669"/>
    <property type="project" value="TreeGrafter"/>
</dbReference>
<dbReference type="InterPro" id="IPR011009">
    <property type="entry name" value="Kinase-like_dom_sf"/>
</dbReference>
<dbReference type="Gene3D" id="1.10.510.10">
    <property type="entry name" value="Transferase(Phosphotransferase) domain 1"/>
    <property type="match status" value="1"/>
</dbReference>
<dbReference type="InterPro" id="IPR000719">
    <property type="entry name" value="Prot_kinase_dom"/>
</dbReference>
<protein>
    <submittedName>
        <fullName evidence="2">Tyrosine kinase catalytic domain protein</fullName>
    </submittedName>
</protein>
<keyword evidence="2" id="KW-0418">Kinase</keyword>
<dbReference type="OrthoDB" id="346907at2759"/>
<dbReference type="SUPFAM" id="SSF56112">
    <property type="entry name" value="Protein kinase-like (PK-like)"/>
    <property type="match status" value="1"/>
</dbReference>
<dbReference type="HOGENOM" id="CLU_1741604_0_0_1"/>
<dbReference type="GO" id="GO:0005524">
    <property type="term" value="F:ATP binding"/>
    <property type="evidence" value="ECO:0007669"/>
    <property type="project" value="InterPro"/>
</dbReference>
<gene>
    <name evidence="2" type="ORF">V565_122410</name>
</gene>
<dbReference type="PANTHER" id="PTHR23257">
    <property type="entry name" value="SERINE-THREONINE PROTEIN KINASE"/>
    <property type="match status" value="1"/>
</dbReference>
<dbReference type="EMBL" id="AZST01000499">
    <property type="protein sequence ID" value="KEP48529.1"/>
    <property type="molecule type" value="Genomic_DNA"/>
</dbReference>
<accession>A0A074RNT0</accession>
<keyword evidence="2" id="KW-0808">Transferase</keyword>
<keyword evidence="3" id="KW-1185">Reference proteome</keyword>
<dbReference type="PROSITE" id="PS50011">
    <property type="entry name" value="PROTEIN_KINASE_DOM"/>
    <property type="match status" value="1"/>
</dbReference>
<evidence type="ECO:0000313" key="3">
    <source>
        <dbReference type="Proteomes" id="UP000027456"/>
    </source>
</evidence>